<dbReference type="Pfam" id="PF10193">
    <property type="entry name" value="Telomere_reg-2"/>
    <property type="match status" value="1"/>
</dbReference>
<dbReference type="Proteomes" id="UP000612746">
    <property type="component" value="Unassembled WGS sequence"/>
</dbReference>
<keyword evidence="2" id="KW-0175">Coiled coil</keyword>
<dbReference type="GO" id="GO:0042162">
    <property type="term" value="F:telomeric DNA binding"/>
    <property type="evidence" value="ECO:0007669"/>
    <property type="project" value="TreeGrafter"/>
</dbReference>
<dbReference type="Pfam" id="PF03357">
    <property type="entry name" value="Snf7"/>
    <property type="match status" value="1"/>
</dbReference>
<feature type="compositionally biased region" description="Acidic residues" evidence="3">
    <location>
        <begin position="556"/>
        <end position="567"/>
    </location>
</feature>
<dbReference type="PANTHER" id="PTHR15830:SF10">
    <property type="entry name" value="TELOMERE LENGTH REGULATION PROTEIN TEL2 HOMOLOG"/>
    <property type="match status" value="1"/>
</dbReference>
<feature type="compositionally biased region" description="Basic and acidic residues" evidence="3">
    <location>
        <begin position="1065"/>
        <end position="1081"/>
    </location>
</feature>
<evidence type="ECO:0000256" key="3">
    <source>
        <dbReference type="SAM" id="MobiDB-lite"/>
    </source>
</evidence>
<evidence type="ECO:0000313" key="5">
    <source>
        <dbReference type="EMBL" id="KAG2182986.1"/>
    </source>
</evidence>
<name>A0A8H7Q1I8_9FUNG</name>
<dbReference type="GO" id="GO:0051879">
    <property type="term" value="F:Hsp90 protein binding"/>
    <property type="evidence" value="ECO:0007669"/>
    <property type="project" value="TreeGrafter"/>
</dbReference>
<dbReference type="GO" id="GO:0005829">
    <property type="term" value="C:cytosol"/>
    <property type="evidence" value="ECO:0007669"/>
    <property type="project" value="TreeGrafter"/>
</dbReference>
<dbReference type="PANTHER" id="PTHR15830">
    <property type="entry name" value="TELOMERE LENGTH REGULATION PROTEIN TEL2 FAMILY MEMBER"/>
    <property type="match status" value="1"/>
</dbReference>
<dbReference type="AlphaFoldDB" id="A0A8H7Q1I8"/>
<evidence type="ECO:0000259" key="4">
    <source>
        <dbReference type="Pfam" id="PF10193"/>
    </source>
</evidence>
<comment type="similarity">
    <text evidence="1">Belongs to the TEL2 family.</text>
</comment>
<feature type="domain" description="Telomere length regulation protein conserved" evidence="4">
    <location>
        <begin position="593"/>
        <end position="703"/>
    </location>
</feature>
<feature type="compositionally biased region" description="Acidic residues" evidence="3">
    <location>
        <begin position="535"/>
        <end position="548"/>
    </location>
</feature>
<dbReference type="InterPro" id="IPR005024">
    <property type="entry name" value="Snf7_fam"/>
</dbReference>
<comment type="caution">
    <text evidence="5">The sequence shown here is derived from an EMBL/GenBank/DDBJ whole genome shotgun (WGS) entry which is preliminary data.</text>
</comment>
<dbReference type="Gene3D" id="1.25.40.720">
    <property type="entry name" value="Telomere length regulation protein 2, C-terminal domain"/>
    <property type="match status" value="1"/>
</dbReference>
<dbReference type="GO" id="GO:0051083">
    <property type="term" value="P:'de novo' cotranslational protein folding"/>
    <property type="evidence" value="ECO:0007669"/>
    <property type="project" value="TreeGrafter"/>
</dbReference>
<evidence type="ECO:0000313" key="6">
    <source>
        <dbReference type="Proteomes" id="UP000612746"/>
    </source>
</evidence>
<proteinExistence type="inferred from homology"/>
<sequence length="1081" mass="121107">MEKSQLNDLHDRVRNTQSATLALATEALSEPLSRVHALPSHLDQFQSWHGANDQPIDQLVKGSFWATHLHFVLDTLIPNWSYAFEEGQRFQLLKATFVPEVRSKQATTMARLSLTILVDSLAYKTIPTGELSILIRLLRHLIQDGGVELLLGECHDVEWRRLVTAIVSVPARVANAIGETSTRDDWYTDSRYSAIVAASIAQYVDLAAQRAPAVENEQYIDSVGASIGQLIGKMARQGYASNLISSLYPHTLPQVASQSPHTAMTCKIWSHIMLNHLMLSPDLSRLISGTFLYLNQTIAKTNLTVGRIQQLSKGLFAMYFASEPVEISNSVLQLFWKIGWLESHTSPNMGVTRTLAALLVYAGGIQESQNFGQEASSYSITKKSQDILLVVLRKLISMWGDKQFVRNTPYFKKIGVTSAILVILGYLPNQVIKAEVYAAMQMSKHIHEWFVSGDPETTKIGILLAETLSMLMDDPGNRLDCHVLDPEVDKSLLALRDLIYARDALQYEVNASQTDIIDYEEVDEVHAEIPGNDPLSDEDDQDMQEVDPDAPFTFGQEDDTSGEDSDLEPYPMPEEPDDEQDNRAPDKKKLGKPMYVYDLLQYLRVQDDPIKQEVGLSSAEDLIRQKENVGTEIEENAQELTKIIMSLQDTFHLKNFDESQQGTLVALLVAAPKPSFKVVIDEFYDRNSSDSQRSLALRCISIAVKELAGWRDTKPKEGSTAGAIESLDEMFTNSLVLPDESASKTALETSGKTRVFSRKSEVDRKRAKPTRNKLSGIVIIKQYGLWQLNLQGSCLDLSSRLGSFCISPAIHTPQHQNIVKEFWDFALSLRYHTFQGRPEPSVVHAALIGINTIVNISMKDQKSRLINEYAQQLVETKDWVVEELRKSQRDFRSVQRDLKRDQLQLQRQESQLEAEIKRAARQGNTSLAKSLAKQLIQVRNQKTKNQKVESQISGMSHRTTAMQSNIAMGNAMSGATKAMAATSKVMDPAQMQKTMMEFQKQSLHADMTAEMMDDTLEDVLGEEDDEEESEDIMNQVLDEIGISITGKMASVPTNNPIKESSQAAAKEDAELQRRLEALRNP</sequence>
<feature type="compositionally biased region" description="Polar residues" evidence="3">
    <location>
        <begin position="1051"/>
        <end position="1063"/>
    </location>
</feature>
<dbReference type="InterPro" id="IPR051970">
    <property type="entry name" value="TEL2_Regulation"/>
</dbReference>
<dbReference type="InterPro" id="IPR038528">
    <property type="entry name" value="TEL2_C_sf"/>
</dbReference>
<accession>A0A8H7Q1I8</accession>
<organism evidence="5 6">
    <name type="scientific">Umbelopsis vinacea</name>
    <dbReference type="NCBI Taxonomy" id="44442"/>
    <lineage>
        <taxon>Eukaryota</taxon>
        <taxon>Fungi</taxon>
        <taxon>Fungi incertae sedis</taxon>
        <taxon>Mucoromycota</taxon>
        <taxon>Mucoromycotina</taxon>
        <taxon>Umbelopsidomycetes</taxon>
        <taxon>Umbelopsidales</taxon>
        <taxon>Umbelopsidaceae</taxon>
        <taxon>Umbelopsis</taxon>
    </lineage>
</organism>
<evidence type="ECO:0000256" key="2">
    <source>
        <dbReference type="SAM" id="Coils"/>
    </source>
</evidence>
<keyword evidence="6" id="KW-1185">Reference proteome</keyword>
<reference evidence="5" key="1">
    <citation type="submission" date="2020-12" db="EMBL/GenBank/DDBJ databases">
        <title>Metabolic potential, ecology and presence of endohyphal bacteria is reflected in genomic diversity of Mucoromycotina.</title>
        <authorList>
            <person name="Muszewska A."/>
            <person name="Okrasinska A."/>
            <person name="Steczkiewicz K."/>
            <person name="Drgas O."/>
            <person name="Orlowska M."/>
            <person name="Perlinska-Lenart U."/>
            <person name="Aleksandrzak-Piekarczyk T."/>
            <person name="Szatraj K."/>
            <person name="Zielenkiewicz U."/>
            <person name="Pilsyk S."/>
            <person name="Malc E."/>
            <person name="Mieczkowski P."/>
            <person name="Kruszewska J.S."/>
            <person name="Biernat P."/>
            <person name="Pawlowska J."/>
        </authorList>
    </citation>
    <scope>NUCLEOTIDE SEQUENCE</scope>
    <source>
        <strain evidence="5">WA0000051536</strain>
    </source>
</reference>
<dbReference type="GO" id="GO:0007034">
    <property type="term" value="P:vacuolar transport"/>
    <property type="evidence" value="ECO:0007669"/>
    <property type="project" value="InterPro"/>
</dbReference>
<dbReference type="OrthoDB" id="10258062at2759"/>
<dbReference type="Gene3D" id="6.10.140.1230">
    <property type="match status" value="1"/>
</dbReference>
<feature type="coiled-coil region" evidence="2">
    <location>
        <begin position="891"/>
        <end position="922"/>
    </location>
</feature>
<dbReference type="EMBL" id="JAEPRA010000007">
    <property type="protein sequence ID" value="KAG2182986.1"/>
    <property type="molecule type" value="Genomic_DNA"/>
</dbReference>
<feature type="region of interest" description="Disordered" evidence="3">
    <location>
        <begin position="1047"/>
        <end position="1081"/>
    </location>
</feature>
<protein>
    <recommendedName>
        <fullName evidence="4">Telomere length regulation protein conserved domain-containing protein</fullName>
    </recommendedName>
</protein>
<evidence type="ECO:0000256" key="1">
    <source>
        <dbReference type="ARBA" id="ARBA00006133"/>
    </source>
</evidence>
<dbReference type="InterPro" id="IPR019337">
    <property type="entry name" value="Telomere_length_regulation_dom"/>
</dbReference>
<gene>
    <name evidence="5" type="ORF">INT44_005967</name>
</gene>
<feature type="region of interest" description="Disordered" evidence="3">
    <location>
        <begin position="529"/>
        <end position="589"/>
    </location>
</feature>